<proteinExistence type="predicted"/>
<dbReference type="RefSeq" id="WP_208234105.1">
    <property type="nucleotide sequence ID" value="NZ_JAGEVG010000013.1"/>
</dbReference>
<name>A0ABS3STF5_9FLAO</name>
<sequence length="103" mass="12123">MKRIFICLSIATFSIMGMSAQEDFNLKKINSEENQRNLRVYQQQQEQELKTTIREQTEQYIRDAARRMEAEKIEVQSKLEARRAELTHRPVGMVPYAGPTIDF</sequence>
<dbReference type="EMBL" id="JAGEVG010000013">
    <property type="protein sequence ID" value="MBO3098984.1"/>
    <property type="molecule type" value="Genomic_DNA"/>
</dbReference>
<dbReference type="Proteomes" id="UP000681315">
    <property type="component" value="Unassembled WGS sequence"/>
</dbReference>
<organism evidence="1 2">
    <name type="scientific">Gelidibacter pelagius</name>
    <dbReference type="NCBI Taxonomy" id="2819985"/>
    <lineage>
        <taxon>Bacteria</taxon>
        <taxon>Pseudomonadati</taxon>
        <taxon>Bacteroidota</taxon>
        <taxon>Flavobacteriia</taxon>
        <taxon>Flavobacteriales</taxon>
        <taxon>Flavobacteriaceae</taxon>
        <taxon>Gelidibacter</taxon>
    </lineage>
</organism>
<reference evidence="1 2" key="1">
    <citation type="submission" date="2021-03" db="EMBL/GenBank/DDBJ databases">
        <title>Gelidibacter sp. nov., isolated from costal sediment.</title>
        <authorList>
            <person name="Lun K.-Y."/>
        </authorList>
    </citation>
    <scope>NUCLEOTIDE SEQUENCE [LARGE SCALE GENOMIC DNA]</scope>
    <source>
        <strain evidence="1 2">DF109</strain>
    </source>
</reference>
<evidence type="ECO:0000313" key="1">
    <source>
        <dbReference type="EMBL" id="MBO3098984.1"/>
    </source>
</evidence>
<evidence type="ECO:0000313" key="2">
    <source>
        <dbReference type="Proteomes" id="UP000681315"/>
    </source>
</evidence>
<protein>
    <submittedName>
        <fullName evidence="1">Uncharacterized protein</fullName>
    </submittedName>
</protein>
<accession>A0ABS3STF5</accession>
<keyword evidence="2" id="KW-1185">Reference proteome</keyword>
<comment type="caution">
    <text evidence="1">The sequence shown here is derived from an EMBL/GenBank/DDBJ whole genome shotgun (WGS) entry which is preliminary data.</text>
</comment>
<gene>
    <name evidence="1" type="ORF">J4051_11940</name>
</gene>